<keyword evidence="2" id="KW-0548">Nucleotidyltransferase</keyword>
<keyword evidence="7" id="KW-1185">Reference proteome</keyword>
<name>A0A7T3N285_9CAUD</name>
<reference evidence="6 7" key="1">
    <citation type="submission" date="2020-10" db="EMBL/GenBank/DDBJ databases">
        <authorList>
            <person name="Abad L.A."/>
            <person name="Alter J."/>
            <person name="Becerra C.Y."/>
            <person name="Boehle J."/>
            <person name="Bustos B."/>
            <person name="Connatser B.I."/>
            <person name="Cutright B."/>
            <person name="Gavin J."/>
            <person name="Gomez A.P."/>
            <person name="Grabar K."/>
            <person name="Hur E.Y."/>
            <person name="Ioh M.T."/>
            <person name="Joya-Campos L."/>
            <person name="Lauhon H.N."/>
            <person name="Lee S."/>
            <person name="Maranan R.T."/>
            <person name="Park Y.G."/>
            <person name="Priest M."/>
            <person name="Samuels S.O."/>
            <person name="Sarameh Y.J."/>
            <person name="Schreiber J.M."/>
            <person name="Shepard L."/>
            <person name="Sheth K.J."/>
            <person name="Silva C.A."/>
            <person name="Smyers G.M."/>
            <person name="Tam S."/>
            <person name="Tamura C.M."/>
            <person name="Wucher D.E."/>
            <person name="Donachie S.P."/>
            <person name="Reed F.A."/>
            <person name="Palecanda S."/>
            <person name="Chong R.A."/>
            <person name="Porter M.L."/>
            <person name="Garlena R.A."/>
            <person name="Russell D.A."/>
            <person name="Jacobs-Sera D."/>
            <person name="Hatfull G.F."/>
        </authorList>
    </citation>
    <scope>NUCLEOTIDE SEQUENCE [LARGE SCALE GENOMIC DNA]</scope>
</reference>
<gene>
    <name evidence="6" type="primary">59</name>
    <name evidence="6" type="ORF">SEA_WOLLYPOG_59</name>
</gene>
<evidence type="ECO:0000313" key="7">
    <source>
        <dbReference type="Proteomes" id="UP000595472"/>
    </source>
</evidence>
<dbReference type="GO" id="GO:0008408">
    <property type="term" value="F:3'-5' exonuclease activity"/>
    <property type="evidence" value="ECO:0007669"/>
    <property type="project" value="InterPro"/>
</dbReference>
<dbReference type="InterPro" id="IPR011708">
    <property type="entry name" value="DNA_pol3_alpha_NTPase_dom"/>
</dbReference>
<dbReference type="SMART" id="SM00278">
    <property type="entry name" value="HhH1"/>
    <property type="match status" value="2"/>
</dbReference>
<dbReference type="RefSeq" id="YP_010648550.1">
    <property type="nucleotide sequence ID" value="NC_070760.1"/>
</dbReference>
<evidence type="ECO:0000256" key="2">
    <source>
        <dbReference type="ARBA" id="ARBA00022695"/>
    </source>
</evidence>
<feature type="domain" description="Helix-hairpin-helix DNA-binding motif class 1" evidence="5">
    <location>
        <begin position="567"/>
        <end position="586"/>
    </location>
</feature>
<evidence type="ECO:0000259" key="5">
    <source>
        <dbReference type="SMART" id="SM00278"/>
    </source>
</evidence>
<dbReference type="Pfam" id="PF07733">
    <property type="entry name" value="DNA_pol3_alpha"/>
    <property type="match status" value="1"/>
</dbReference>
<keyword evidence="3" id="KW-0235">DNA replication</keyword>
<dbReference type="InterPro" id="IPR004805">
    <property type="entry name" value="DnaE2/DnaE/PolC"/>
</dbReference>
<dbReference type="InterPro" id="IPR003583">
    <property type="entry name" value="Hlx-hairpin-Hlx_DNA-bd_motif"/>
</dbReference>
<dbReference type="InterPro" id="IPR010994">
    <property type="entry name" value="RuvA_2-like"/>
</dbReference>
<evidence type="ECO:0000313" key="6">
    <source>
        <dbReference type="EMBL" id="QPX62611.1"/>
    </source>
</evidence>
<evidence type="ECO:0000256" key="1">
    <source>
        <dbReference type="ARBA" id="ARBA00022679"/>
    </source>
</evidence>
<dbReference type="KEGG" id="vg:77923990"/>
<dbReference type="GeneID" id="77923990"/>
<dbReference type="EMBL" id="MW055913">
    <property type="protein sequence ID" value="QPX62611.1"/>
    <property type="molecule type" value="Genomic_DNA"/>
</dbReference>
<feature type="domain" description="Helix-hairpin-helix DNA-binding motif class 1" evidence="5">
    <location>
        <begin position="537"/>
        <end position="556"/>
    </location>
</feature>
<dbReference type="SUPFAM" id="SSF47781">
    <property type="entry name" value="RuvA domain 2-like"/>
    <property type="match status" value="1"/>
</dbReference>
<evidence type="ECO:0000256" key="3">
    <source>
        <dbReference type="ARBA" id="ARBA00022705"/>
    </source>
</evidence>
<accession>A0A7T3N285</accession>
<dbReference type="GO" id="GO:0006281">
    <property type="term" value="P:DNA repair"/>
    <property type="evidence" value="ECO:0007669"/>
    <property type="project" value="InterPro"/>
</dbReference>
<organism evidence="6 7">
    <name type="scientific">Arthrobacter phage Wollypog</name>
    <dbReference type="NCBI Taxonomy" id="2790985"/>
    <lineage>
        <taxon>Viruses</taxon>
        <taxon>Duplodnaviria</taxon>
        <taxon>Heunggongvirae</taxon>
        <taxon>Uroviricota</taxon>
        <taxon>Caudoviricetes</taxon>
        <taxon>Wollypogvirus</taxon>
        <taxon>Wollypogvirus wollypog</taxon>
    </lineage>
</organism>
<evidence type="ECO:0000256" key="4">
    <source>
        <dbReference type="ARBA" id="ARBA00022932"/>
    </source>
</evidence>
<keyword evidence="4" id="KW-0239">DNA-directed DNA polymerase</keyword>
<dbReference type="Pfam" id="PF12836">
    <property type="entry name" value="HHH_3"/>
    <property type="match status" value="1"/>
</dbReference>
<proteinExistence type="predicted"/>
<dbReference type="GO" id="GO:0003677">
    <property type="term" value="F:DNA binding"/>
    <property type="evidence" value="ECO:0007669"/>
    <property type="project" value="InterPro"/>
</dbReference>
<sequence>MIWIWLRFGWKFRECHKMSKEKQKLYADRVKYEMSLIQEKEFSSYFLMLSDAIRATKDAGIPVGPARGSAAASLVCYLLRMTEVNPMDYPLMVFERFIDSTRMDLPDVDVDFDDDLRDFVRMHFVGKYGADRVGNIGTYTRYRGKNAIDDVARVFEIPKWEVDKAKEFLVERSGGDARFDASISDTVEMFPQVKEVFDKYPDLYKTMDLEGNLKGFGVHAAGIVVGADKLHNYVATYSKAAGKDQRVLQVLSVDKYDGEHLGMLKLDALSLGTLGMIRLALEDIGMTLADLYDIPMDEPETLAAFEKADVTGIFQFEGRAMRMVCQELKPKTFMDLAAVNALARPGPLHSGSTGDYLAIREGRMDRGEIHPLISRITAETEGQIIYQEQILQICREFGDFPWTHASAVRKIISNKKGESAFNAMWADFRDGAARRNGVDEQTAAEVWKRMITAGTYAFNVAHCISYSMLGFWAMWLKVHHPIAFYTAQLKKTEDPLKQIPILRDMADRRFGRDYKVLPPDVNKSGITWSSEPDGVRAGFSQIPGVGEKTATLIIETRDKMGGFDSWEDLNMVKGIGPKSMEKIRAFCEQKDPFKVYFIRDNVAAIKEAVAAGQLGDCPMPNTVAEDIPYDPVKTRHVVCGTVKARNLQDLFENHRSRTGEEMDPNSIDRPDLKDYMTLHAEDESGPLTIRIDRYKYPKIKQQIWDLRLNHDFIVVEAVKTPMYGKAVKVVNIWVINPDE</sequence>
<dbReference type="Gene3D" id="1.10.150.870">
    <property type="match status" value="1"/>
</dbReference>
<keyword evidence="1" id="KW-0808">Transferase</keyword>
<dbReference type="GO" id="GO:0003887">
    <property type="term" value="F:DNA-directed DNA polymerase activity"/>
    <property type="evidence" value="ECO:0007669"/>
    <property type="project" value="UniProtKB-KW"/>
</dbReference>
<dbReference type="Proteomes" id="UP000595472">
    <property type="component" value="Segment"/>
</dbReference>
<dbReference type="InterPro" id="IPR040982">
    <property type="entry name" value="DNA_pol3_finger"/>
</dbReference>
<protein>
    <submittedName>
        <fullName evidence="6">DnaE-like DNA polymerase III</fullName>
    </submittedName>
</protein>
<dbReference type="Pfam" id="PF17657">
    <property type="entry name" value="DNA_pol3_finger"/>
    <property type="match status" value="1"/>
</dbReference>
<dbReference type="GO" id="GO:0006260">
    <property type="term" value="P:DNA replication"/>
    <property type="evidence" value="ECO:0007669"/>
    <property type="project" value="UniProtKB-KW"/>
</dbReference>
<dbReference type="PANTHER" id="PTHR32294">
    <property type="entry name" value="DNA POLYMERASE III SUBUNIT ALPHA"/>
    <property type="match status" value="1"/>
</dbReference>